<dbReference type="Proteomes" id="UP000006038">
    <property type="component" value="Unassembled WGS sequence"/>
</dbReference>
<protein>
    <recommendedName>
        <fullName evidence="4">HMA domain-containing protein</fullName>
    </recommendedName>
</protein>
<evidence type="ECO:0000313" key="2">
    <source>
        <dbReference type="EnsemblPlants" id="OB02G29600.1"/>
    </source>
</evidence>
<accession>J3LE93</accession>
<dbReference type="eggNOG" id="ENOG502R3DC">
    <property type="taxonomic scope" value="Eukaryota"/>
</dbReference>
<dbReference type="PANTHER" id="PTHR46932:SF11">
    <property type="entry name" value="OS02G0582800 PROTEIN"/>
    <property type="match status" value="1"/>
</dbReference>
<dbReference type="OMA" id="EKHDYHP"/>
<organism evidence="2">
    <name type="scientific">Oryza brachyantha</name>
    <name type="common">malo sina</name>
    <dbReference type="NCBI Taxonomy" id="4533"/>
    <lineage>
        <taxon>Eukaryota</taxon>
        <taxon>Viridiplantae</taxon>
        <taxon>Streptophyta</taxon>
        <taxon>Embryophyta</taxon>
        <taxon>Tracheophyta</taxon>
        <taxon>Spermatophyta</taxon>
        <taxon>Magnoliopsida</taxon>
        <taxon>Liliopsida</taxon>
        <taxon>Poales</taxon>
        <taxon>Poaceae</taxon>
        <taxon>BOP clade</taxon>
        <taxon>Oryzoideae</taxon>
        <taxon>Oryzeae</taxon>
        <taxon>Oryzinae</taxon>
        <taxon>Oryza</taxon>
    </lineage>
</organism>
<dbReference type="HOGENOM" id="CLU_092610_0_0_1"/>
<dbReference type="EnsemblPlants" id="OB02G29600.1">
    <property type="protein sequence ID" value="OB02G29600.1"/>
    <property type="gene ID" value="OB02G29600"/>
</dbReference>
<reference evidence="2" key="1">
    <citation type="submission" date="2013-04" db="UniProtKB">
        <authorList>
            <consortium name="EnsemblPlants"/>
        </authorList>
    </citation>
    <scope>IDENTIFICATION</scope>
</reference>
<evidence type="ECO:0000256" key="1">
    <source>
        <dbReference type="SAM" id="MobiDB-lite"/>
    </source>
</evidence>
<dbReference type="PANTHER" id="PTHR46932">
    <property type="entry name" value="HEAVY METAL-ASSOCIATED ISOPRENYLATED PLANT PROTEIN 47"/>
    <property type="match status" value="1"/>
</dbReference>
<feature type="compositionally biased region" description="Low complexity" evidence="1">
    <location>
        <begin position="223"/>
        <end position="235"/>
    </location>
</feature>
<name>J3LE93_ORYBR</name>
<evidence type="ECO:0000313" key="3">
    <source>
        <dbReference type="Proteomes" id="UP000006038"/>
    </source>
</evidence>
<feature type="region of interest" description="Disordered" evidence="1">
    <location>
        <begin position="210"/>
        <end position="260"/>
    </location>
</feature>
<evidence type="ECO:0008006" key="4">
    <source>
        <dbReference type="Google" id="ProtNLM"/>
    </source>
</evidence>
<dbReference type="Gene3D" id="3.30.70.100">
    <property type="match status" value="1"/>
</dbReference>
<sequence length="269" mass="28931">MKKEIIIRISVKSDKCQKKAMKVAATVTGNHQINYAIMLNFISNTKIVSFVSMVFNYSWLIRGRAGVQSVTLAGGEKNLLLVIGEGVDTSKLTKNIKKKVGLAEIVELRTVDSFEAAAAALPGGFIPATKEAAARAMAAARSSPYLHHHQPPSPSHHHQQWQYHHPYAFQFHPSPMMAAAHGGYGGSSYSRAVALSHPANYSPLVEKHDYHPMNHSSSKKKTTTTGTTTTTTTTGAGAGNGNGNGNVASLKAVPRSRRHGSGRNFCCIL</sequence>
<dbReference type="Gramene" id="OB02G29600.1">
    <property type="protein sequence ID" value="OB02G29600.1"/>
    <property type="gene ID" value="OB02G29600"/>
</dbReference>
<proteinExistence type="predicted"/>
<dbReference type="InterPro" id="IPR042885">
    <property type="entry name" value="HIPP47/16"/>
</dbReference>
<keyword evidence="3" id="KW-1185">Reference proteome</keyword>
<dbReference type="AlphaFoldDB" id="J3LE93"/>